<dbReference type="RefSeq" id="WP_111458650.1">
    <property type="nucleotide sequence ID" value="NZ_QFYP01000001.1"/>
</dbReference>
<gene>
    <name evidence="1" type="ORF">DJ021_16885</name>
</gene>
<accession>A0A328B8N5</accession>
<name>A0A328B8N5_9CAUL</name>
<dbReference type="AlphaFoldDB" id="A0A328B8N5"/>
<comment type="caution">
    <text evidence="1">The sequence shown here is derived from an EMBL/GenBank/DDBJ whole genome shotgun (WGS) entry which is preliminary data.</text>
</comment>
<reference evidence="2" key="1">
    <citation type="submission" date="2018-05" db="EMBL/GenBank/DDBJ databases">
        <authorList>
            <person name="Li X."/>
        </authorList>
    </citation>
    <scope>NUCLEOTIDE SEQUENCE [LARGE SCALE GENOMIC DNA]</scope>
    <source>
        <strain evidence="2">HKS-05</strain>
    </source>
</reference>
<proteinExistence type="predicted"/>
<dbReference type="EMBL" id="QFYP01000001">
    <property type="protein sequence ID" value="RAK61358.1"/>
    <property type="molecule type" value="Genomic_DNA"/>
</dbReference>
<keyword evidence="2" id="KW-1185">Reference proteome</keyword>
<protein>
    <submittedName>
        <fullName evidence="1">Uncharacterized protein</fullName>
    </submittedName>
</protein>
<dbReference type="OrthoDB" id="7190291at2"/>
<evidence type="ECO:0000313" key="2">
    <source>
        <dbReference type="Proteomes" id="UP000249842"/>
    </source>
</evidence>
<organism evidence="1 2">
    <name type="scientific">Phenylobacterium hankyongense</name>
    <dbReference type="NCBI Taxonomy" id="1813876"/>
    <lineage>
        <taxon>Bacteria</taxon>
        <taxon>Pseudomonadati</taxon>
        <taxon>Pseudomonadota</taxon>
        <taxon>Alphaproteobacteria</taxon>
        <taxon>Caulobacterales</taxon>
        <taxon>Caulobacteraceae</taxon>
        <taxon>Phenylobacterium</taxon>
    </lineage>
</organism>
<sequence length="133" mass="13637">MAAAFFIQVAASGAAIAVLVGLAAWAQIARPARPLDDARARALLAEEFPGRTLDGLWIAVDGKGAVAKSGAAALVLCQLGDGFVARQIPWGQALAASFRNGRIVIDLADVSAPKAIISLPGWPPPELTKDLAA</sequence>
<dbReference type="Proteomes" id="UP000249842">
    <property type="component" value="Unassembled WGS sequence"/>
</dbReference>
<evidence type="ECO:0000313" key="1">
    <source>
        <dbReference type="EMBL" id="RAK61358.1"/>
    </source>
</evidence>